<dbReference type="PANTHER" id="PTHR43544">
    <property type="entry name" value="SHORT-CHAIN DEHYDROGENASE/REDUCTASE"/>
    <property type="match status" value="1"/>
</dbReference>
<dbReference type="InterPro" id="IPR051468">
    <property type="entry name" value="Fungal_SecMetab_SDRs"/>
</dbReference>
<dbReference type="InterPro" id="IPR036291">
    <property type="entry name" value="NAD(P)-bd_dom_sf"/>
</dbReference>
<dbReference type="InterPro" id="IPR002347">
    <property type="entry name" value="SDR_fam"/>
</dbReference>
<sequence>MASSTTVYVISGASRGIGFAITSLLAKRENVLIFAGTRNTSKSTQLSELAKQTGGRVIPVKLESANEEDAAALAKLVKEKAGKVDFLIANAGVCEINKPVLNTPSATFVEHFTVNTLGPLILFQQFYSLLTESSTPRFFVTSSAGGATTYVSMAPDMDLAPYGISKAAVNHLVAHIARKYGAKDGLVAAVVHPGLVATDMTRPFLEAAGLPAEGGPGFEHISPDESAVALVKIFDEAKRETHGGKFLSYDGTEIPW</sequence>
<dbReference type="GO" id="GO:0016491">
    <property type="term" value="F:oxidoreductase activity"/>
    <property type="evidence" value="ECO:0007669"/>
    <property type="project" value="UniProtKB-KW"/>
</dbReference>
<keyword evidence="3" id="KW-0560">Oxidoreductase</keyword>
<dbReference type="PRINTS" id="PR00081">
    <property type="entry name" value="GDHRDH"/>
</dbReference>
<comment type="similarity">
    <text evidence="1">Belongs to the short-chain dehydrogenases/reductases (SDR) family.</text>
</comment>
<gene>
    <name evidence="4" type="ORF">AAT19DRAFT_13993</name>
</gene>
<dbReference type="OrthoDB" id="9876299at2759"/>
<dbReference type="EMBL" id="LCTV02000005">
    <property type="protein sequence ID" value="PRQ74971.1"/>
    <property type="molecule type" value="Genomic_DNA"/>
</dbReference>
<dbReference type="AlphaFoldDB" id="A0A2T0AAD4"/>
<keyword evidence="2" id="KW-0521">NADP</keyword>
<evidence type="ECO:0008006" key="6">
    <source>
        <dbReference type="Google" id="ProtNLM"/>
    </source>
</evidence>
<dbReference type="SUPFAM" id="SSF51735">
    <property type="entry name" value="NAD(P)-binding Rossmann-fold domains"/>
    <property type="match status" value="1"/>
</dbReference>
<evidence type="ECO:0000313" key="5">
    <source>
        <dbReference type="Proteomes" id="UP000239560"/>
    </source>
</evidence>
<dbReference type="Pfam" id="PF00106">
    <property type="entry name" value="adh_short"/>
    <property type="match status" value="1"/>
</dbReference>
<dbReference type="PANTHER" id="PTHR43544:SF7">
    <property type="entry name" value="NADB-LER2"/>
    <property type="match status" value="1"/>
</dbReference>
<name>A0A2T0AAD4_RHOTO</name>
<dbReference type="Gene3D" id="3.40.50.720">
    <property type="entry name" value="NAD(P)-binding Rossmann-like Domain"/>
    <property type="match status" value="1"/>
</dbReference>
<organism evidence="4 5">
    <name type="scientific">Rhodotorula toruloides</name>
    <name type="common">Yeast</name>
    <name type="synonym">Rhodosporidium toruloides</name>
    <dbReference type="NCBI Taxonomy" id="5286"/>
    <lineage>
        <taxon>Eukaryota</taxon>
        <taxon>Fungi</taxon>
        <taxon>Dikarya</taxon>
        <taxon>Basidiomycota</taxon>
        <taxon>Pucciniomycotina</taxon>
        <taxon>Microbotryomycetes</taxon>
        <taxon>Sporidiobolales</taxon>
        <taxon>Sporidiobolaceae</taxon>
        <taxon>Rhodotorula</taxon>
    </lineage>
</organism>
<protein>
    <recommendedName>
        <fullName evidence="6">Protein of short-chain dehydrogenase/reductase SDR family</fullName>
    </recommendedName>
</protein>
<evidence type="ECO:0000256" key="1">
    <source>
        <dbReference type="ARBA" id="ARBA00006484"/>
    </source>
</evidence>
<dbReference type="GO" id="GO:0005737">
    <property type="term" value="C:cytoplasm"/>
    <property type="evidence" value="ECO:0007669"/>
    <property type="project" value="TreeGrafter"/>
</dbReference>
<comment type="caution">
    <text evidence="4">The sequence shown here is derived from an EMBL/GenBank/DDBJ whole genome shotgun (WGS) entry which is preliminary data.</text>
</comment>
<evidence type="ECO:0000256" key="2">
    <source>
        <dbReference type="ARBA" id="ARBA00022857"/>
    </source>
</evidence>
<evidence type="ECO:0000313" key="4">
    <source>
        <dbReference type="EMBL" id="PRQ74971.1"/>
    </source>
</evidence>
<proteinExistence type="inferred from homology"/>
<reference evidence="4 5" key="1">
    <citation type="journal article" date="2018" name="Elife">
        <title>Functional genomics of lipid metabolism in the oleaginous yeast Rhodosporidium toruloides.</title>
        <authorList>
            <person name="Coradetti S.T."/>
            <person name="Pinel D."/>
            <person name="Geiselman G."/>
            <person name="Ito M."/>
            <person name="Mondo S."/>
            <person name="Reilly M.C."/>
            <person name="Cheng Y.F."/>
            <person name="Bauer S."/>
            <person name="Grigoriev I."/>
            <person name="Gladden J.M."/>
            <person name="Simmons B.A."/>
            <person name="Brem R."/>
            <person name="Arkin A.P."/>
            <person name="Skerker J.M."/>
        </authorList>
    </citation>
    <scope>NUCLEOTIDE SEQUENCE [LARGE SCALE GENOMIC DNA]</scope>
    <source>
        <strain evidence="4 5">NBRC 0880</strain>
    </source>
</reference>
<accession>A0A2T0AAD4</accession>
<evidence type="ECO:0000256" key="3">
    <source>
        <dbReference type="ARBA" id="ARBA00023002"/>
    </source>
</evidence>
<dbReference type="Proteomes" id="UP000239560">
    <property type="component" value="Unassembled WGS sequence"/>
</dbReference>